<accession>A0AAV7RTC8</accession>
<sequence length="106" mass="10914">MPNSRPSAGPSNRPEETPTGPQQGVGSTLGGAVRSWACEVRCSGAGGLAQGSSAARPPEIPAHSQEQSCTREEGHGGVGCSVSRQEPNNESLCGDLRPCGGYRRRP</sequence>
<name>A0AAV7RTC8_PLEWA</name>
<feature type="compositionally biased region" description="Polar residues" evidence="1">
    <location>
        <begin position="82"/>
        <end position="91"/>
    </location>
</feature>
<gene>
    <name evidence="2" type="ORF">NDU88_007478</name>
</gene>
<evidence type="ECO:0000313" key="3">
    <source>
        <dbReference type="Proteomes" id="UP001066276"/>
    </source>
</evidence>
<evidence type="ECO:0000256" key="1">
    <source>
        <dbReference type="SAM" id="MobiDB-lite"/>
    </source>
</evidence>
<proteinExistence type="predicted"/>
<dbReference type="EMBL" id="JANPWB010000009">
    <property type="protein sequence ID" value="KAJ1154735.1"/>
    <property type="molecule type" value="Genomic_DNA"/>
</dbReference>
<dbReference type="AlphaFoldDB" id="A0AAV7RTC8"/>
<reference evidence="2" key="1">
    <citation type="journal article" date="2022" name="bioRxiv">
        <title>Sequencing and chromosome-scale assembly of the giantPleurodeles waltlgenome.</title>
        <authorList>
            <person name="Brown T."/>
            <person name="Elewa A."/>
            <person name="Iarovenko S."/>
            <person name="Subramanian E."/>
            <person name="Araus A.J."/>
            <person name="Petzold A."/>
            <person name="Susuki M."/>
            <person name="Suzuki K.-i.T."/>
            <person name="Hayashi T."/>
            <person name="Toyoda A."/>
            <person name="Oliveira C."/>
            <person name="Osipova E."/>
            <person name="Leigh N.D."/>
            <person name="Simon A."/>
            <person name="Yun M.H."/>
        </authorList>
    </citation>
    <scope>NUCLEOTIDE SEQUENCE</scope>
    <source>
        <strain evidence="2">20211129_DDA</strain>
        <tissue evidence="2">Liver</tissue>
    </source>
</reference>
<keyword evidence="3" id="KW-1185">Reference proteome</keyword>
<feature type="region of interest" description="Disordered" evidence="1">
    <location>
        <begin position="47"/>
        <end position="106"/>
    </location>
</feature>
<feature type="region of interest" description="Disordered" evidence="1">
    <location>
        <begin position="1"/>
        <end position="30"/>
    </location>
</feature>
<dbReference type="Proteomes" id="UP001066276">
    <property type="component" value="Chromosome 5"/>
</dbReference>
<protein>
    <submittedName>
        <fullName evidence="2">Uncharacterized protein</fullName>
    </submittedName>
</protein>
<comment type="caution">
    <text evidence="2">The sequence shown here is derived from an EMBL/GenBank/DDBJ whole genome shotgun (WGS) entry which is preliminary data.</text>
</comment>
<evidence type="ECO:0000313" key="2">
    <source>
        <dbReference type="EMBL" id="KAJ1154735.1"/>
    </source>
</evidence>
<organism evidence="2 3">
    <name type="scientific">Pleurodeles waltl</name>
    <name type="common">Iberian ribbed newt</name>
    <dbReference type="NCBI Taxonomy" id="8319"/>
    <lineage>
        <taxon>Eukaryota</taxon>
        <taxon>Metazoa</taxon>
        <taxon>Chordata</taxon>
        <taxon>Craniata</taxon>
        <taxon>Vertebrata</taxon>
        <taxon>Euteleostomi</taxon>
        <taxon>Amphibia</taxon>
        <taxon>Batrachia</taxon>
        <taxon>Caudata</taxon>
        <taxon>Salamandroidea</taxon>
        <taxon>Salamandridae</taxon>
        <taxon>Pleurodelinae</taxon>
        <taxon>Pleurodeles</taxon>
    </lineage>
</organism>
<feature type="compositionally biased region" description="Polar residues" evidence="1">
    <location>
        <begin position="1"/>
        <end position="10"/>
    </location>
</feature>